<gene>
    <name evidence="4" type="primary">FADD</name>
</gene>
<evidence type="ECO:0000256" key="1">
    <source>
        <dbReference type="SAM" id="MobiDB-lite"/>
    </source>
</evidence>
<dbReference type="AlphaFoldDB" id="A0A6P6BZP7"/>
<dbReference type="FunFam" id="1.10.533.10:FF:000059">
    <property type="entry name" value="Fas-associated via death domain"/>
    <property type="match status" value="2"/>
</dbReference>
<dbReference type="RefSeq" id="XP_023380616.1">
    <property type="nucleotide sequence ID" value="XM_023524848.1"/>
</dbReference>
<dbReference type="Proteomes" id="UP000515202">
    <property type="component" value="Unplaced"/>
</dbReference>
<dbReference type="CTD" id="8772"/>
<evidence type="ECO:0000313" key="3">
    <source>
        <dbReference type="Proteomes" id="UP000515202"/>
    </source>
</evidence>
<proteinExistence type="predicted"/>
<evidence type="ECO:0000313" key="4">
    <source>
        <dbReference type="RefSeq" id="XP_023380616.1"/>
    </source>
</evidence>
<dbReference type="GO" id="GO:0005123">
    <property type="term" value="F:death receptor binding"/>
    <property type="evidence" value="ECO:0007669"/>
    <property type="project" value="TreeGrafter"/>
</dbReference>
<feature type="compositionally biased region" description="Low complexity" evidence="1">
    <location>
        <begin position="202"/>
        <end position="218"/>
    </location>
</feature>
<dbReference type="GO" id="GO:0045089">
    <property type="term" value="P:positive regulation of innate immune response"/>
    <property type="evidence" value="ECO:0007669"/>
    <property type="project" value="TreeGrafter"/>
</dbReference>
<dbReference type="GO" id="GO:0097191">
    <property type="term" value="P:extrinsic apoptotic signaling pathway"/>
    <property type="evidence" value="ECO:0007669"/>
    <property type="project" value="TreeGrafter"/>
</dbReference>
<dbReference type="Pfam" id="PF00531">
    <property type="entry name" value="Death"/>
    <property type="match status" value="2"/>
</dbReference>
<dbReference type="OrthoDB" id="100767at2759"/>
<evidence type="ECO:0000259" key="2">
    <source>
        <dbReference type="PROSITE" id="PS50017"/>
    </source>
</evidence>
<dbReference type="PANTHER" id="PTHR15077:SF10">
    <property type="entry name" value="FAS-ASSOCIATED DEATH DOMAIN PROTEIN"/>
    <property type="match status" value="1"/>
</dbReference>
<feature type="region of interest" description="Disordered" evidence="1">
    <location>
        <begin position="196"/>
        <end position="226"/>
    </location>
</feature>
<dbReference type="InterPro" id="IPR011029">
    <property type="entry name" value="DEATH-like_dom_sf"/>
</dbReference>
<dbReference type="GO" id="GO:0031265">
    <property type="term" value="C:CD95 death-inducing signaling complex"/>
    <property type="evidence" value="ECO:0007669"/>
    <property type="project" value="TreeGrafter"/>
</dbReference>
<dbReference type="SUPFAM" id="SSF47986">
    <property type="entry name" value="DEATH domain"/>
    <property type="match status" value="2"/>
</dbReference>
<feature type="domain" description="Death" evidence="2">
    <location>
        <begin position="4"/>
        <end position="88"/>
    </location>
</feature>
<reference evidence="4" key="1">
    <citation type="submission" date="2025-08" db="UniProtKB">
        <authorList>
            <consortium name="RefSeq"/>
        </authorList>
    </citation>
    <scope>IDENTIFICATION</scope>
    <source>
        <tissue evidence="4">Kidney</tissue>
    </source>
</reference>
<dbReference type="PANTHER" id="PTHR15077">
    <property type="entry name" value="FAS-ASSOCIATING DEATH DOMAIN-CONTAINING PROTEIN FADD"/>
    <property type="match status" value="1"/>
</dbReference>
<dbReference type="GO" id="GO:0089720">
    <property type="term" value="F:caspase binding"/>
    <property type="evidence" value="ECO:0007669"/>
    <property type="project" value="TreeGrafter"/>
</dbReference>
<dbReference type="GeneID" id="105307475"/>
<name>A0A6P6BZP7_PTEVA</name>
<protein>
    <submittedName>
        <fullName evidence="4">FAS-associated death domain protein</fullName>
    </submittedName>
</protein>
<dbReference type="PROSITE" id="PS50017">
    <property type="entry name" value="DEATH_DOMAIN"/>
    <property type="match status" value="2"/>
</dbReference>
<dbReference type="InterPro" id="IPR000488">
    <property type="entry name" value="Death_dom"/>
</dbReference>
<dbReference type="KEGG" id="pvp:105307475"/>
<sequence>MEDLYAAFDIICDHVGKDWRRLARQLKVSDSKIDAIELKYPRNLTEQVRESLRVWKSSRREDAAVSQLVEALRACRLNLVADHVEEAQQARGLQSESEIIFSRPLPPRPDLYAAFDIICDHVGKDWRRLARQLKVSDSKIDAIELKYPRNLTEQVRESLRVWKSSRREDAAVSQLVEALRACRLNLVADHVEEAQQARGLQSESESASGSVSPVSWGSDAPASRAC</sequence>
<accession>A0A6P6BZP7</accession>
<dbReference type="SMART" id="SM00005">
    <property type="entry name" value="DEATH"/>
    <property type="match status" value="2"/>
</dbReference>
<keyword evidence="3" id="KW-1185">Reference proteome</keyword>
<dbReference type="InterPro" id="IPR016729">
    <property type="entry name" value="FADD"/>
</dbReference>
<feature type="domain" description="Death" evidence="2">
    <location>
        <begin position="111"/>
        <end position="195"/>
    </location>
</feature>
<organism evidence="3 4">
    <name type="scientific">Pteropus vampyrus</name>
    <name type="common">Large flying fox</name>
    <dbReference type="NCBI Taxonomy" id="132908"/>
    <lineage>
        <taxon>Eukaryota</taxon>
        <taxon>Metazoa</taxon>
        <taxon>Chordata</taxon>
        <taxon>Craniata</taxon>
        <taxon>Vertebrata</taxon>
        <taxon>Euteleostomi</taxon>
        <taxon>Mammalia</taxon>
        <taxon>Eutheria</taxon>
        <taxon>Laurasiatheria</taxon>
        <taxon>Chiroptera</taxon>
        <taxon>Yinpterochiroptera</taxon>
        <taxon>Pteropodoidea</taxon>
        <taxon>Pteropodidae</taxon>
        <taxon>Pteropodinae</taxon>
        <taxon>Pteropus</taxon>
    </lineage>
</organism>
<dbReference type="Gene3D" id="1.10.533.10">
    <property type="entry name" value="Death Domain, Fas"/>
    <property type="match status" value="2"/>
</dbReference>